<dbReference type="Proteomes" id="UP000556026">
    <property type="component" value="Unassembled WGS sequence"/>
</dbReference>
<name>A0A6V8MHX9_9BACT</name>
<evidence type="ECO:0000313" key="2">
    <source>
        <dbReference type="Proteomes" id="UP000556026"/>
    </source>
</evidence>
<gene>
    <name evidence="1" type="ORF">GMST_19200</name>
</gene>
<comment type="caution">
    <text evidence="1">The sequence shown here is derived from an EMBL/GenBank/DDBJ whole genome shotgun (WGS) entry which is preliminary data.</text>
</comment>
<reference evidence="2" key="1">
    <citation type="submission" date="2020-06" db="EMBL/GenBank/DDBJ databases">
        <title>Draft genomic sequence of Geomonas sp. Red330.</title>
        <authorList>
            <person name="Itoh H."/>
            <person name="Zhenxing X."/>
            <person name="Ushijima N."/>
            <person name="Masuda Y."/>
            <person name="Shiratori Y."/>
            <person name="Senoo K."/>
        </authorList>
    </citation>
    <scope>NUCLEOTIDE SEQUENCE [LARGE SCALE GENOMIC DNA]</scope>
    <source>
        <strain evidence="2">Red330</strain>
    </source>
</reference>
<proteinExistence type="predicted"/>
<protein>
    <submittedName>
        <fullName evidence="1">Uncharacterized protein</fullName>
    </submittedName>
</protein>
<organism evidence="1 2">
    <name type="scientific">Geomonas silvestris</name>
    <dbReference type="NCBI Taxonomy" id="2740184"/>
    <lineage>
        <taxon>Bacteria</taxon>
        <taxon>Pseudomonadati</taxon>
        <taxon>Thermodesulfobacteriota</taxon>
        <taxon>Desulfuromonadia</taxon>
        <taxon>Geobacterales</taxon>
        <taxon>Geobacteraceae</taxon>
        <taxon>Geomonas</taxon>
    </lineage>
</organism>
<evidence type="ECO:0000313" key="1">
    <source>
        <dbReference type="EMBL" id="GFO59595.1"/>
    </source>
</evidence>
<dbReference type="RefSeq" id="WP_183354433.1">
    <property type="nucleotide sequence ID" value="NZ_BLXX01000005.1"/>
</dbReference>
<sequence>MASVKDPYDRGYRSQGVNDLIFTTDHVAEKAEVHIAFQGPVAEYVTLSPKLKEFAAKMAAARDSGNIDLLNILMPQVVQALDFNADHVIRFSVFRQDASILNNAGYDFKQQNGVKVRVNLLDLMPEITLKHMEGVEGAYVISAKLAKAGAIVEYMWTETPEDEQSWQRIGDGTFNRSRTEVRGGVPTKRIYVRARYHENGAVGRWCKPVSIILL</sequence>
<accession>A0A6V8MHX9</accession>
<keyword evidence="2" id="KW-1185">Reference proteome</keyword>
<dbReference type="AlphaFoldDB" id="A0A6V8MHX9"/>
<dbReference type="EMBL" id="BLXX01000005">
    <property type="protein sequence ID" value="GFO59595.1"/>
    <property type="molecule type" value="Genomic_DNA"/>
</dbReference>